<organism evidence="2 3">
    <name type="scientific">Eumeta variegata</name>
    <name type="common">Bagworm moth</name>
    <name type="synonym">Eumeta japonica</name>
    <dbReference type="NCBI Taxonomy" id="151549"/>
    <lineage>
        <taxon>Eukaryota</taxon>
        <taxon>Metazoa</taxon>
        <taxon>Ecdysozoa</taxon>
        <taxon>Arthropoda</taxon>
        <taxon>Hexapoda</taxon>
        <taxon>Insecta</taxon>
        <taxon>Pterygota</taxon>
        <taxon>Neoptera</taxon>
        <taxon>Endopterygota</taxon>
        <taxon>Lepidoptera</taxon>
        <taxon>Glossata</taxon>
        <taxon>Ditrysia</taxon>
        <taxon>Tineoidea</taxon>
        <taxon>Psychidae</taxon>
        <taxon>Oiketicinae</taxon>
        <taxon>Eumeta</taxon>
    </lineage>
</organism>
<gene>
    <name evidence="2" type="ORF">EVAR_17150_1</name>
</gene>
<feature type="compositionally biased region" description="Basic and acidic residues" evidence="1">
    <location>
        <begin position="34"/>
        <end position="44"/>
    </location>
</feature>
<comment type="caution">
    <text evidence="2">The sequence shown here is derived from an EMBL/GenBank/DDBJ whole genome shotgun (WGS) entry which is preliminary data.</text>
</comment>
<keyword evidence="3" id="KW-1185">Reference proteome</keyword>
<dbReference type="EMBL" id="BGZK01000193">
    <property type="protein sequence ID" value="GBP27448.1"/>
    <property type="molecule type" value="Genomic_DNA"/>
</dbReference>
<evidence type="ECO:0000313" key="2">
    <source>
        <dbReference type="EMBL" id="GBP27448.1"/>
    </source>
</evidence>
<sequence length="196" mass="22489">MKEIDIENRTGIRVENKTIYQKKELILRLREQSRGKEKKNELGERNNSMFEKRKPKRQSVPNIIENIQASTRKYRKTQKLHASREEMKKTGGIKKGIKHFPSITSLTSTVKYPVPIQEAGNVMVILLGLRMSLDGGDHIDLDNRLQDTFVLDLENEEKLERLFAKNTDELTPRLIERGRVGGGDRGRGPRRRAGGA</sequence>
<feature type="region of interest" description="Disordered" evidence="1">
    <location>
        <begin position="34"/>
        <end position="62"/>
    </location>
</feature>
<reference evidence="2 3" key="1">
    <citation type="journal article" date="2019" name="Commun. Biol.">
        <title>The bagworm genome reveals a unique fibroin gene that provides high tensile strength.</title>
        <authorList>
            <person name="Kono N."/>
            <person name="Nakamura H."/>
            <person name="Ohtoshi R."/>
            <person name="Tomita M."/>
            <person name="Numata K."/>
            <person name="Arakawa K."/>
        </authorList>
    </citation>
    <scope>NUCLEOTIDE SEQUENCE [LARGE SCALE GENOMIC DNA]</scope>
</reference>
<name>A0A4C1ULY7_EUMVA</name>
<feature type="region of interest" description="Disordered" evidence="1">
    <location>
        <begin position="176"/>
        <end position="196"/>
    </location>
</feature>
<protein>
    <submittedName>
        <fullName evidence="2">Uncharacterized protein</fullName>
    </submittedName>
</protein>
<evidence type="ECO:0000256" key="1">
    <source>
        <dbReference type="SAM" id="MobiDB-lite"/>
    </source>
</evidence>
<feature type="compositionally biased region" description="Basic and acidic residues" evidence="1">
    <location>
        <begin position="176"/>
        <end position="187"/>
    </location>
</feature>
<evidence type="ECO:0000313" key="3">
    <source>
        <dbReference type="Proteomes" id="UP000299102"/>
    </source>
</evidence>
<dbReference type="AlphaFoldDB" id="A0A4C1ULY7"/>
<dbReference type="Proteomes" id="UP000299102">
    <property type="component" value="Unassembled WGS sequence"/>
</dbReference>
<proteinExistence type="predicted"/>
<accession>A0A4C1ULY7</accession>